<dbReference type="EMBL" id="KV878179">
    <property type="protein sequence ID" value="OJI88643.1"/>
    <property type="molecule type" value="Genomic_DNA"/>
</dbReference>
<feature type="region of interest" description="Disordered" evidence="1">
    <location>
        <begin position="127"/>
        <end position="152"/>
    </location>
</feature>
<reference evidence="3" key="1">
    <citation type="journal article" date="2017" name="Genome Biol.">
        <title>Comparative genomics reveals high biological diversity and specific adaptations in the industrially and medically important fungal genus Aspergillus.</title>
        <authorList>
            <person name="de Vries R.P."/>
            <person name="Riley R."/>
            <person name="Wiebenga A."/>
            <person name="Aguilar-Osorio G."/>
            <person name="Amillis S."/>
            <person name="Uchima C.A."/>
            <person name="Anderluh G."/>
            <person name="Asadollahi M."/>
            <person name="Askin M."/>
            <person name="Barry K."/>
            <person name="Battaglia E."/>
            <person name="Bayram O."/>
            <person name="Benocci T."/>
            <person name="Braus-Stromeyer S.A."/>
            <person name="Caldana C."/>
            <person name="Canovas D."/>
            <person name="Cerqueira G.C."/>
            <person name="Chen F."/>
            <person name="Chen W."/>
            <person name="Choi C."/>
            <person name="Clum A."/>
            <person name="Dos Santos R.A."/>
            <person name="Damasio A.R."/>
            <person name="Diallinas G."/>
            <person name="Emri T."/>
            <person name="Fekete E."/>
            <person name="Flipphi M."/>
            <person name="Freyberg S."/>
            <person name="Gallo A."/>
            <person name="Gournas C."/>
            <person name="Habgood R."/>
            <person name="Hainaut M."/>
            <person name="Harispe M.L."/>
            <person name="Henrissat B."/>
            <person name="Hilden K.S."/>
            <person name="Hope R."/>
            <person name="Hossain A."/>
            <person name="Karabika E."/>
            <person name="Karaffa L."/>
            <person name="Karanyi Z."/>
            <person name="Krasevec N."/>
            <person name="Kuo A."/>
            <person name="Kusch H."/>
            <person name="LaButti K."/>
            <person name="Lagendijk E.L."/>
            <person name="Lapidus A."/>
            <person name="Levasseur A."/>
            <person name="Lindquist E."/>
            <person name="Lipzen A."/>
            <person name="Logrieco A.F."/>
            <person name="MacCabe A."/>
            <person name="Maekelae M.R."/>
            <person name="Malavazi I."/>
            <person name="Melin P."/>
            <person name="Meyer V."/>
            <person name="Mielnichuk N."/>
            <person name="Miskei M."/>
            <person name="Molnar A.P."/>
            <person name="Mule G."/>
            <person name="Ngan C.Y."/>
            <person name="Orejas M."/>
            <person name="Orosz E."/>
            <person name="Ouedraogo J.P."/>
            <person name="Overkamp K.M."/>
            <person name="Park H.-S."/>
            <person name="Perrone G."/>
            <person name="Piumi F."/>
            <person name="Punt P.J."/>
            <person name="Ram A.F."/>
            <person name="Ramon A."/>
            <person name="Rauscher S."/>
            <person name="Record E."/>
            <person name="Riano-Pachon D.M."/>
            <person name="Robert V."/>
            <person name="Roehrig J."/>
            <person name="Ruller R."/>
            <person name="Salamov A."/>
            <person name="Salih N.S."/>
            <person name="Samson R.A."/>
            <person name="Sandor E."/>
            <person name="Sanguinetti M."/>
            <person name="Schuetze T."/>
            <person name="Sepcic K."/>
            <person name="Shelest E."/>
            <person name="Sherlock G."/>
            <person name="Sophianopoulou V."/>
            <person name="Squina F.M."/>
            <person name="Sun H."/>
            <person name="Susca A."/>
            <person name="Todd R.B."/>
            <person name="Tsang A."/>
            <person name="Unkles S.E."/>
            <person name="van de Wiele N."/>
            <person name="van Rossen-Uffink D."/>
            <person name="Oliveira J.V."/>
            <person name="Vesth T.C."/>
            <person name="Visser J."/>
            <person name="Yu J.-H."/>
            <person name="Zhou M."/>
            <person name="Andersen M.R."/>
            <person name="Archer D.B."/>
            <person name="Baker S.E."/>
            <person name="Benoit I."/>
            <person name="Brakhage A.A."/>
            <person name="Braus G.H."/>
            <person name="Fischer R."/>
            <person name="Frisvad J.C."/>
            <person name="Goldman G.H."/>
            <person name="Houbraken J."/>
            <person name="Oakley B."/>
            <person name="Pocsi I."/>
            <person name="Scazzocchio C."/>
            <person name="Seiboth B."/>
            <person name="vanKuyk P.A."/>
            <person name="Wortman J."/>
            <person name="Dyer P.S."/>
            <person name="Grigoriev I.V."/>
        </authorList>
    </citation>
    <scope>NUCLEOTIDE SEQUENCE [LARGE SCALE GENOMIC DNA]</scope>
    <source>
        <strain evidence="3">CBS 134.48</strain>
    </source>
</reference>
<name>A0A1L9NHD4_ASPTC</name>
<keyword evidence="3" id="KW-1185">Reference proteome</keyword>
<evidence type="ECO:0000256" key="1">
    <source>
        <dbReference type="SAM" id="MobiDB-lite"/>
    </source>
</evidence>
<evidence type="ECO:0000313" key="3">
    <source>
        <dbReference type="Proteomes" id="UP000184304"/>
    </source>
</evidence>
<protein>
    <submittedName>
        <fullName evidence="2">Uncharacterized protein</fullName>
    </submittedName>
</protein>
<accession>A0A1L9NHD4</accession>
<dbReference type="VEuPathDB" id="FungiDB:ASPTUDRAFT_919935"/>
<sequence length="152" mass="17226">MIIQYISHRSRRPNPPAVFRRVPGPVYPPDAECTFAESPRPLDADTKKRYMMKLPDLFRRVAINRVENTTNKTSNGFGSDCLKEFRSVHKRENAGRGPVTFMLEFPGPILDGYTEIPNRGNLLKLRDHERGSIGRGHAHGVRRSGRHSSFAA</sequence>
<dbReference type="Proteomes" id="UP000184304">
    <property type="component" value="Unassembled WGS sequence"/>
</dbReference>
<feature type="compositionally biased region" description="Basic residues" evidence="1">
    <location>
        <begin position="136"/>
        <end position="146"/>
    </location>
</feature>
<gene>
    <name evidence="2" type="ORF">ASPTUDRAFT_919935</name>
</gene>
<evidence type="ECO:0000313" key="2">
    <source>
        <dbReference type="EMBL" id="OJI88643.1"/>
    </source>
</evidence>
<organism evidence="2 3">
    <name type="scientific">Aspergillus tubingensis (strain CBS 134.48)</name>
    <dbReference type="NCBI Taxonomy" id="767770"/>
    <lineage>
        <taxon>Eukaryota</taxon>
        <taxon>Fungi</taxon>
        <taxon>Dikarya</taxon>
        <taxon>Ascomycota</taxon>
        <taxon>Pezizomycotina</taxon>
        <taxon>Eurotiomycetes</taxon>
        <taxon>Eurotiomycetidae</taxon>
        <taxon>Eurotiales</taxon>
        <taxon>Aspergillaceae</taxon>
        <taxon>Aspergillus</taxon>
        <taxon>Aspergillus subgen. Circumdati</taxon>
    </lineage>
</organism>
<proteinExistence type="predicted"/>
<dbReference type="AlphaFoldDB" id="A0A1L9NHD4"/>